<dbReference type="RefSeq" id="WP_160369229.1">
    <property type="nucleotide sequence ID" value="NZ_WSQA01000007.1"/>
</dbReference>
<dbReference type="EMBL" id="WSQA01000007">
    <property type="protein sequence ID" value="MVZ62500.1"/>
    <property type="molecule type" value="Genomic_DNA"/>
</dbReference>
<comment type="caution">
    <text evidence="2">The sequence shown here is derived from an EMBL/GenBank/DDBJ whole genome shotgun (WGS) entry which is preliminary data.</text>
</comment>
<name>A0A6N8KYG7_9SPHI</name>
<evidence type="ECO:0000313" key="2">
    <source>
        <dbReference type="EMBL" id="MVZ62500.1"/>
    </source>
</evidence>
<dbReference type="AlphaFoldDB" id="A0A6N8KYG7"/>
<protein>
    <submittedName>
        <fullName evidence="2">Uncharacterized protein</fullName>
    </submittedName>
</protein>
<gene>
    <name evidence="2" type="ORF">GQF63_10735</name>
</gene>
<evidence type="ECO:0000256" key="1">
    <source>
        <dbReference type="SAM" id="SignalP"/>
    </source>
</evidence>
<keyword evidence="1" id="KW-0732">Signal</keyword>
<accession>A0A6N8KYG7</accession>
<dbReference type="Proteomes" id="UP000435036">
    <property type="component" value="Unassembled WGS sequence"/>
</dbReference>
<dbReference type="PROSITE" id="PS51257">
    <property type="entry name" value="PROKAR_LIPOPROTEIN"/>
    <property type="match status" value="1"/>
</dbReference>
<feature type="signal peptide" evidence="1">
    <location>
        <begin position="1"/>
        <end position="21"/>
    </location>
</feature>
<sequence>MKAKIKLVCLALIAMGSTALSSCSKDSKEFPIEEAVGTYRGTLKVMVPKVPHTEIKDAKVTITKVSDTELRVTPDPKYGATAKTFTVESIEGDLMNPDVNDPKGIFIYEVADKYLSVTTNREVPTEANFIFKGNKQ</sequence>
<reference evidence="2 3" key="1">
    <citation type="submission" date="2019-12" db="EMBL/GenBank/DDBJ databases">
        <authorList>
            <person name="Dong K."/>
        </authorList>
    </citation>
    <scope>NUCLEOTIDE SEQUENCE [LARGE SCALE GENOMIC DNA]</scope>
    <source>
        <strain evidence="2 3">JCM 31225</strain>
    </source>
</reference>
<evidence type="ECO:0000313" key="3">
    <source>
        <dbReference type="Proteomes" id="UP000435036"/>
    </source>
</evidence>
<proteinExistence type="predicted"/>
<keyword evidence="3" id="KW-1185">Reference proteome</keyword>
<feature type="chain" id="PRO_5026964047" evidence="1">
    <location>
        <begin position="22"/>
        <end position="136"/>
    </location>
</feature>
<organism evidence="2 3">
    <name type="scientific">Sphingobacterium humi</name>
    <dbReference type="NCBI Taxonomy" id="1796905"/>
    <lineage>
        <taxon>Bacteria</taxon>
        <taxon>Pseudomonadati</taxon>
        <taxon>Bacteroidota</taxon>
        <taxon>Sphingobacteriia</taxon>
        <taxon>Sphingobacteriales</taxon>
        <taxon>Sphingobacteriaceae</taxon>
        <taxon>Sphingobacterium</taxon>
    </lineage>
</organism>